<dbReference type="EMBL" id="JAAFGS010000006">
    <property type="protein sequence ID" value="NGZ76950.1"/>
    <property type="molecule type" value="Genomic_DNA"/>
</dbReference>
<dbReference type="Gene3D" id="3.90.1200.10">
    <property type="match status" value="1"/>
</dbReference>
<dbReference type="InterPro" id="IPR002575">
    <property type="entry name" value="Aminoglycoside_PTrfase"/>
</dbReference>
<reference evidence="2 3" key="1">
    <citation type="submission" date="2020-01" db="EMBL/GenBank/DDBJ databases">
        <title>Polyphasic characterisation and genomic insights into a novel alkali tolerant bacterium VR-M41.</title>
        <authorList>
            <person name="Vemuluri V.R."/>
        </authorList>
    </citation>
    <scope>NUCLEOTIDE SEQUENCE [LARGE SCALE GENOMIC DNA]</scope>
    <source>
        <strain evidence="2 3">VR-M41</strain>
    </source>
</reference>
<dbReference type="Pfam" id="PF01636">
    <property type="entry name" value="APH"/>
    <property type="match status" value="1"/>
</dbReference>
<evidence type="ECO:0000259" key="1">
    <source>
        <dbReference type="Pfam" id="PF01636"/>
    </source>
</evidence>
<sequence>MTNEMLENILRRYDLDRPVPTFLRHNENRTYRVQDRSGNKYLLRVHDPFVPGMAGLQHRFDGIVAELDMLEHWGRWNEREVQVPVRNREGGLVTTFEENGRKIHASLLTWLEGRDLVKNDLPYEDTIRKLGEQLANLHAFFGRYEPVGLEARPHQGRAYNDKMAGVIRSGAEKGLFAAGDADTIEETLRLVNDRLTGTGSEGPGLIHGDIGLANTILTESGEVRFIDFGFYGRGYALTDTAMGVMMLPADWRRRFLEVYSGGKSWTEADLRKIDGFMLVAIIGYYVFQFGNAKMHDWMRERMPMLCREYCLPFLAGEPMLERIGF</sequence>
<dbReference type="Proteomes" id="UP000800303">
    <property type="component" value="Unassembled WGS sequence"/>
</dbReference>
<accession>A0ABX0FAG4</accession>
<proteinExistence type="predicted"/>
<name>A0ABX0FAG4_9BACL</name>
<dbReference type="RefSeq" id="WP_166276413.1">
    <property type="nucleotide sequence ID" value="NZ_JAAFGS010000006.1"/>
</dbReference>
<evidence type="ECO:0000313" key="3">
    <source>
        <dbReference type="Proteomes" id="UP000800303"/>
    </source>
</evidence>
<keyword evidence="3" id="KW-1185">Reference proteome</keyword>
<comment type="caution">
    <text evidence="2">The sequence shown here is derived from an EMBL/GenBank/DDBJ whole genome shotgun (WGS) entry which is preliminary data.</text>
</comment>
<dbReference type="SUPFAM" id="SSF56112">
    <property type="entry name" value="Protein kinase-like (PK-like)"/>
    <property type="match status" value="1"/>
</dbReference>
<evidence type="ECO:0000313" key="2">
    <source>
        <dbReference type="EMBL" id="NGZ76950.1"/>
    </source>
</evidence>
<dbReference type="InterPro" id="IPR011009">
    <property type="entry name" value="Kinase-like_dom_sf"/>
</dbReference>
<protein>
    <submittedName>
        <fullName evidence="2">Phosphotransferase</fullName>
    </submittedName>
</protein>
<feature type="domain" description="Aminoglycoside phosphotransferase" evidence="1">
    <location>
        <begin position="26"/>
        <end position="269"/>
    </location>
</feature>
<organism evidence="2 3">
    <name type="scientific">Saccharibacillus alkalitolerans</name>
    <dbReference type="NCBI Taxonomy" id="2705290"/>
    <lineage>
        <taxon>Bacteria</taxon>
        <taxon>Bacillati</taxon>
        <taxon>Bacillota</taxon>
        <taxon>Bacilli</taxon>
        <taxon>Bacillales</taxon>
        <taxon>Paenibacillaceae</taxon>
        <taxon>Saccharibacillus</taxon>
    </lineage>
</organism>
<gene>
    <name evidence="2" type="ORF">GYN08_16710</name>
</gene>